<dbReference type="InterPro" id="IPR006583">
    <property type="entry name" value="PAN-3_domain"/>
</dbReference>
<keyword evidence="3" id="KW-1185">Reference proteome</keyword>
<dbReference type="Proteomes" id="UP001176961">
    <property type="component" value="Unassembled WGS sequence"/>
</dbReference>
<evidence type="ECO:0000259" key="1">
    <source>
        <dbReference type="Pfam" id="PF08277"/>
    </source>
</evidence>
<evidence type="ECO:0000313" key="3">
    <source>
        <dbReference type="Proteomes" id="UP001176961"/>
    </source>
</evidence>
<dbReference type="Pfam" id="PF08277">
    <property type="entry name" value="PAN_3"/>
    <property type="match status" value="1"/>
</dbReference>
<sequence>MKWLALSIFCIQARWASSCVFDKVEDLRGVHLWLKRMRTDESGCFTECFKNNACIALLYYKDDDECHLYSAGNVSSHCWTDVICYTLHRDEEDSVCARYVDV</sequence>
<dbReference type="EMBL" id="CATQJL010000223">
    <property type="protein sequence ID" value="CAJ0600110.1"/>
    <property type="molecule type" value="Genomic_DNA"/>
</dbReference>
<accession>A0AA36M749</accession>
<feature type="domain" description="PAN-3" evidence="1">
    <location>
        <begin position="42"/>
        <end position="76"/>
    </location>
</feature>
<dbReference type="AlphaFoldDB" id="A0AA36M749"/>
<comment type="caution">
    <text evidence="2">The sequence shown here is derived from an EMBL/GenBank/DDBJ whole genome shotgun (WGS) entry which is preliminary data.</text>
</comment>
<organism evidence="2 3">
    <name type="scientific">Cylicocyclus nassatus</name>
    <name type="common">Nematode worm</name>
    <dbReference type="NCBI Taxonomy" id="53992"/>
    <lineage>
        <taxon>Eukaryota</taxon>
        <taxon>Metazoa</taxon>
        <taxon>Ecdysozoa</taxon>
        <taxon>Nematoda</taxon>
        <taxon>Chromadorea</taxon>
        <taxon>Rhabditida</taxon>
        <taxon>Rhabditina</taxon>
        <taxon>Rhabditomorpha</taxon>
        <taxon>Strongyloidea</taxon>
        <taxon>Strongylidae</taxon>
        <taxon>Cylicocyclus</taxon>
    </lineage>
</organism>
<gene>
    <name evidence="2" type="ORF">CYNAS_LOCUS12093</name>
</gene>
<protein>
    <recommendedName>
        <fullName evidence="1">PAN-3 domain-containing protein</fullName>
    </recommendedName>
</protein>
<proteinExistence type="predicted"/>
<evidence type="ECO:0000313" key="2">
    <source>
        <dbReference type="EMBL" id="CAJ0600110.1"/>
    </source>
</evidence>
<name>A0AA36M749_CYLNA</name>
<reference evidence="2" key="1">
    <citation type="submission" date="2023-07" db="EMBL/GenBank/DDBJ databases">
        <authorList>
            <consortium name="CYATHOMIX"/>
        </authorList>
    </citation>
    <scope>NUCLEOTIDE SEQUENCE</scope>
    <source>
        <strain evidence="2">N/A</strain>
    </source>
</reference>